<dbReference type="PROSITE" id="PS51677">
    <property type="entry name" value="NODB"/>
    <property type="match status" value="1"/>
</dbReference>
<reference evidence="5" key="1">
    <citation type="journal article" date="2019" name="Int. J. Syst. Evol. Microbiol.">
        <title>The Global Catalogue of Microorganisms (GCM) 10K type strain sequencing project: providing services to taxonomists for standard genome sequencing and annotation.</title>
        <authorList>
            <consortium name="The Broad Institute Genomics Platform"/>
            <consortium name="The Broad Institute Genome Sequencing Center for Infectious Disease"/>
            <person name="Wu L."/>
            <person name="Ma J."/>
        </authorList>
    </citation>
    <scope>NUCLEOTIDE SEQUENCE [LARGE SCALE GENOMIC DNA]</scope>
    <source>
        <strain evidence="5">CGMCC 1.14993</strain>
    </source>
</reference>
<keyword evidence="2" id="KW-1133">Transmembrane helix</keyword>
<dbReference type="Gene3D" id="3.20.20.370">
    <property type="entry name" value="Glycoside hydrolase/deacetylase"/>
    <property type="match status" value="1"/>
</dbReference>
<gene>
    <name evidence="4" type="ORF">GCM10007380_13860</name>
</gene>
<feature type="region of interest" description="Disordered" evidence="1">
    <location>
        <begin position="59"/>
        <end position="102"/>
    </location>
</feature>
<dbReference type="GO" id="GO:0005975">
    <property type="term" value="P:carbohydrate metabolic process"/>
    <property type="evidence" value="ECO:0007669"/>
    <property type="project" value="InterPro"/>
</dbReference>
<keyword evidence="2" id="KW-0472">Membrane</keyword>
<dbReference type="AlphaFoldDB" id="A0A8J3AE25"/>
<dbReference type="Pfam" id="PF01522">
    <property type="entry name" value="Polysacc_deac_1"/>
    <property type="match status" value="1"/>
</dbReference>
<dbReference type="SUPFAM" id="SSF88713">
    <property type="entry name" value="Glycoside hydrolase/deacetylase"/>
    <property type="match status" value="1"/>
</dbReference>
<proteinExistence type="predicted"/>
<dbReference type="PANTHER" id="PTHR10587:SF125">
    <property type="entry name" value="POLYSACCHARIDE DEACETYLASE YHEN-RELATED"/>
    <property type="match status" value="1"/>
</dbReference>
<dbReference type="Proteomes" id="UP000626244">
    <property type="component" value="Unassembled WGS sequence"/>
</dbReference>
<dbReference type="PANTHER" id="PTHR10587">
    <property type="entry name" value="GLYCOSYL TRANSFERASE-RELATED"/>
    <property type="match status" value="1"/>
</dbReference>
<dbReference type="RefSeq" id="WP_235821326.1">
    <property type="nucleotide sequence ID" value="NZ_BMHB01000001.1"/>
</dbReference>
<feature type="domain" description="NodB homology" evidence="3">
    <location>
        <begin position="108"/>
        <end position="288"/>
    </location>
</feature>
<comment type="caution">
    <text evidence="4">The sequence shown here is derived from an EMBL/GenBank/DDBJ whole genome shotgun (WGS) entry which is preliminary data.</text>
</comment>
<feature type="transmembrane region" description="Helical" evidence="2">
    <location>
        <begin position="12"/>
        <end position="33"/>
    </location>
</feature>
<keyword evidence="5" id="KW-1185">Reference proteome</keyword>
<protein>
    <submittedName>
        <fullName evidence="4">Polysaccharide deacetylase</fullName>
    </submittedName>
</protein>
<dbReference type="InterPro" id="IPR011330">
    <property type="entry name" value="Glyco_hydro/deAcase_b/a-brl"/>
</dbReference>
<dbReference type="EMBL" id="BMHB01000001">
    <property type="protein sequence ID" value="GGI12627.1"/>
    <property type="molecule type" value="Genomic_DNA"/>
</dbReference>
<organism evidence="4 5">
    <name type="scientific">Gottfriedia solisilvae</name>
    <dbReference type="NCBI Taxonomy" id="1516104"/>
    <lineage>
        <taxon>Bacteria</taxon>
        <taxon>Bacillati</taxon>
        <taxon>Bacillota</taxon>
        <taxon>Bacilli</taxon>
        <taxon>Bacillales</taxon>
        <taxon>Bacillaceae</taxon>
        <taxon>Gottfriedia</taxon>
    </lineage>
</organism>
<feature type="compositionally biased region" description="Low complexity" evidence="1">
    <location>
        <begin position="83"/>
        <end position="102"/>
    </location>
</feature>
<sequence length="306" mass="35213">MKSRKRKKKRMIKRAIVSLCAVFLIFSLIYYLIGKLKEFAVENVAKSAVSEQVQIKTSKNSVKQSTAKKSEVGELIKPKQNGQKTNLQEQQNKNNQSNNKQQINQDQKVVYLTFDDGPSALTNQILDVLNREKIHATFFMIGKNLYDHQQAVKRAVQEGNYIGAHSMTHNYNRLYKQGFFVSEMEQTLSIINHLTGENTRLVRAPYGSRPGLSLKLRHDSANAGLKIWDWNVDTHDWENTANASTVINEVKKQATKNNEVILLHEKQATLDALPEIISYLRAKGYAFKVYNQNEHFSLNFWNDRRL</sequence>
<evidence type="ECO:0000313" key="4">
    <source>
        <dbReference type="EMBL" id="GGI12627.1"/>
    </source>
</evidence>
<name>A0A8J3AE25_9BACI</name>
<keyword evidence="2" id="KW-0812">Transmembrane</keyword>
<feature type="compositionally biased region" description="Basic and acidic residues" evidence="1">
    <location>
        <begin position="68"/>
        <end position="77"/>
    </location>
</feature>
<evidence type="ECO:0000313" key="5">
    <source>
        <dbReference type="Proteomes" id="UP000626244"/>
    </source>
</evidence>
<accession>A0A8J3AE25</accession>
<evidence type="ECO:0000259" key="3">
    <source>
        <dbReference type="PROSITE" id="PS51677"/>
    </source>
</evidence>
<dbReference type="InterPro" id="IPR002509">
    <property type="entry name" value="NODB_dom"/>
</dbReference>
<dbReference type="GO" id="GO:0016810">
    <property type="term" value="F:hydrolase activity, acting on carbon-nitrogen (but not peptide) bonds"/>
    <property type="evidence" value="ECO:0007669"/>
    <property type="project" value="InterPro"/>
</dbReference>
<evidence type="ECO:0000256" key="1">
    <source>
        <dbReference type="SAM" id="MobiDB-lite"/>
    </source>
</evidence>
<evidence type="ECO:0000256" key="2">
    <source>
        <dbReference type="SAM" id="Phobius"/>
    </source>
</evidence>
<dbReference type="CDD" id="cd10944">
    <property type="entry name" value="CE4_SmPgdA_like"/>
    <property type="match status" value="1"/>
</dbReference>
<dbReference type="InterPro" id="IPR050248">
    <property type="entry name" value="Polysacc_deacetylase_ArnD"/>
</dbReference>